<comment type="caution">
    <text evidence="1">The sequence shown here is derived from an EMBL/GenBank/DDBJ whole genome shotgun (WGS) entry which is preliminary data.</text>
</comment>
<protein>
    <submittedName>
        <fullName evidence="1">Uncharacterized protein</fullName>
    </submittedName>
</protein>
<evidence type="ECO:0000313" key="2">
    <source>
        <dbReference type="Proteomes" id="UP001054821"/>
    </source>
</evidence>
<name>A0AAD4UYM6_PRUDU</name>
<keyword evidence="2" id="KW-1185">Reference proteome</keyword>
<accession>A0AAD4UYM6</accession>
<dbReference type="Proteomes" id="UP001054821">
    <property type="component" value="Chromosome 8"/>
</dbReference>
<dbReference type="EMBL" id="JAJFAZ020000008">
    <property type="protein sequence ID" value="KAI5314713.1"/>
    <property type="molecule type" value="Genomic_DNA"/>
</dbReference>
<proteinExistence type="predicted"/>
<evidence type="ECO:0000313" key="1">
    <source>
        <dbReference type="EMBL" id="KAI5314713.1"/>
    </source>
</evidence>
<sequence length="74" mass="7980">MALRFAGKLLGVNQDDRTFTVKDNEVSENKGEETEGVVNFGNKLTGKANFEVTGNKVSKNSGKKTVGVSNFGNR</sequence>
<dbReference type="AlphaFoldDB" id="A0AAD4UYM6"/>
<gene>
    <name evidence="1" type="ORF">L3X38_043889</name>
</gene>
<organism evidence="1 2">
    <name type="scientific">Prunus dulcis</name>
    <name type="common">Almond</name>
    <name type="synonym">Amygdalus dulcis</name>
    <dbReference type="NCBI Taxonomy" id="3755"/>
    <lineage>
        <taxon>Eukaryota</taxon>
        <taxon>Viridiplantae</taxon>
        <taxon>Streptophyta</taxon>
        <taxon>Embryophyta</taxon>
        <taxon>Tracheophyta</taxon>
        <taxon>Spermatophyta</taxon>
        <taxon>Magnoliopsida</taxon>
        <taxon>eudicotyledons</taxon>
        <taxon>Gunneridae</taxon>
        <taxon>Pentapetalae</taxon>
        <taxon>rosids</taxon>
        <taxon>fabids</taxon>
        <taxon>Rosales</taxon>
        <taxon>Rosaceae</taxon>
        <taxon>Amygdaloideae</taxon>
        <taxon>Amygdaleae</taxon>
        <taxon>Prunus</taxon>
    </lineage>
</organism>
<reference evidence="1 2" key="1">
    <citation type="journal article" date="2022" name="G3 (Bethesda)">
        <title>Whole-genome sequence and methylome profiling of the almond [Prunus dulcis (Mill.) D.A. Webb] cultivar 'Nonpareil'.</title>
        <authorList>
            <person name="D'Amico-Willman K.M."/>
            <person name="Ouma W.Z."/>
            <person name="Meulia T."/>
            <person name="Sideli G.M."/>
            <person name="Gradziel T.M."/>
            <person name="Fresnedo-Ramirez J."/>
        </authorList>
    </citation>
    <scope>NUCLEOTIDE SEQUENCE [LARGE SCALE GENOMIC DNA]</scope>
    <source>
        <strain evidence="1">Clone GOH B32 T37-40</strain>
    </source>
</reference>